<evidence type="ECO:0000313" key="13">
    <source>
        <dbReference type="Proteomes" id="UP000028194"/>
    </source>
</evidence>
<dbReference type="Proteomes" id="UP000028194">
    <property type="component" value="Chromosome"/>
</dbReference>
<dbReference type="PRINTS" id="PR00411">
    <property type="entry name" value="PNDRDTASEI"/>
</dbReference>
<dbReference type="InterPro" id="IPR023753">
    <property type="entry name" value="FAD/NAD-binding_dom"/>
</dbReference>
<dbReference type="InterPro" id="IPR050151">
    <property type="entry name" value="Class-I_Pyr_Nuc-Dis_Oxidored"/>
</dbReference>
<proteinExistence type="inferred from homology"/>
<evidence type="ECO:0000256" key="4">
    <source>
        <dbReference type="ARBA" id="ARBA00022827"/>
    </source>
</evidence>
<keyword evidence="8 9" id="KW-0676">Redox-active center</keyword>
<comment type="cofactor">
    <cofactor evidence="1">
        <name>FAD</name>
        <dbReference type="ChEBI" id="CHEBI:57692"/>
    </cofactor>
</comment>
<dbReference type="Gene3D" id="3.50.50.60">
    <property type="entry name" value="FAD/NAD(P)-binding domain"/>
    <property type="match status" value="2"/>
</dbReference>
<dbReference type="InterPro" id="IPR012999">
    <property type="entry name" value="Pyr_OxRdtase_I_AS"/>
</dbReference>
<dbReference type="PANTHER" id="PTHR22912:SF217">
    <property type="entry name" value="DIHYDROLIPOYL DEHYDROGENASE"/>
    <property type="match status" value="1"/>
</dbReference>
<dbReference type="GO" id="GO:0006103">
    <property type="term" value="P:2-oxoglutarate metabolic process"/>
    <property type="evidence" value="ECO:0007669"/>
    <property type="project" value="TreeGrafter"/>
</dbReference>
<dbReference type="EC" id="1.8.1.4" evidence="12"/>
<dbReference type="KEGG" id="nev:NTE_02192"/>
<dbReference type="InterPro" id="IPR001100">
    <property type="entry name" value="Pyr_nuc-diS_OxRdtase"/>
</dbReference>
<feature type="domain" description="Pyridine nucleotide-disulphide oxidoreductase dimerisation" evidence="10">
    <location>
        <begin position="353"/>
        <end position="462"/>
    </location>
</feature>
<dbReference type="EMBL" id="CP007174">
    <property type="protein sequence ID" value="AIF84246.1"/>
    <property type="molecule type" value="Genomic_DNA"/>
</dbReference>
<evidence type="ECO:0000256" key="8">
    <source>
        <dbReference type="ARBA" id="ARBA00023284"/>
    </source>
</evidence>
<dbReference type="SUPFAM" id="SSF51905">
    <property type="entry name" value="FAD/NAD(P)-binding domain"/>
    <property type="match status" value="1"/>
</dbReference>
<evidence type="ECO:0000259" key="10">
    <source>
        <dbReference type="Pfam" id="PF02852"/>
    </source>
</evidence>
<protein>
    <submittedName>
        <fullName evidence="12">Pyruvate/2-oxoglutarate dehydrogenase complex, dihydrolipoamide dehydrogenase component</fullName>
        <ecNumber evidence="12">1.8.1.4</ecNumber>
    </submittedName>
</protein>
<dbReference type="PANTHER" id="PTHR22912">
    <property type="entry name" value="DISULFIDE OXIDOREDUCTASE"/>
    <property type="match status" value="1"/>
</dbReference>
<keyword evidence="6" id="KW-0520">NAD</keyword>
<dbReference type="STRING" id="1459636.NTE_02192"/>
<keyword evidence="3 9" id="KW-0285">Flavoprotein</keyword>
<reference evidence="12 13" key="1">
    <citation type="journal article" date="2014" name="PLoS ONE">
        <title>Genome Sequence of Candidatus Nitrososphaera evergladensis from Group I.1b Enriched from Everglades Soil Reveals Novel Genomic Features of the Ammonia-Oxidizing Archaea.</title>
        <authorList>
            <person name="Zhalnina K.V."/>
            <person name="Dias R."/>
            <person name="Leonard M.T."/>
            <person name="Dorr de Quadros P."/>
            <person name="Camargo F.A."/>
            <person name="Drew J.C."/>
            <person name="Farmerie W.G."/>
            <person name="Daroub S.H."/>
            <person name="Triplett E.W."/>
        </authorList>
    </citation>
    <scope>NUCLEOTIDE SEQUENCE [LARGE SCALE GENOMIC DNA]</scope>
    <source>
        <strain evidence="12 13">SR1</strain>
    </source>
</reference>
<organism evidence="12 13">
    <name type="scientific">Candidatus Nitrososphaera evergladensis SR1</name>
    <dbReference type="NCBI Taxonomy" id="1459636"/>
    <lineage>
        <taxon>Archaea</taxon>
        <taxon>Nitrososphaerota</taxon>
        <taxon>Nitrososphaeria</taxon>
        <taxon>Nitrososphaerales</taxon>
        <taxon>Nitrososphaeraceae</taxon>
        <taxon>Nitrososphaera</taxon>
    </lineage>
</organism>
<dbReference type="Gene3D" id="3.30.390.30">
    <property type="match status" value="1"/>
</dbReference>
<feature type="domain" description="FAD/NAD(P)-binding" evidence="11">
    <location>
        <begin position="13"/>
        <end position="328"/>
    </location>
</feature>
<dbReference type="AlphaFoldDB" id="A0A075MRW1"/>
<evidence type="ECO:0000256" key="6">
    <source>
        <dbReference type="ARBA" id="ARBA00023027"/>
    </source>
</evidence>
<evidence type="ECO:0000313" key="12">
    <source>
        <dbReference type="EMBL" id="AIF84246.1"/>
    </source>
</evidence>
<evidence type="ECO:0000256" key="7">
    <source>
        <dbReference type="ARBA" id="ARBA00023157"/>
    </source>
</evidence>
<dbReference type="eggNOG" id="arCOG01068">
    <property type="taxonomic scope" value="Archaea"/>
</dbReference>
<keyword evidence="13" id="KW-1185">Reference proteome</keyword>
<evidence type="ECO:0000256" key="3">
    <source>
        <dbReference type="ARBA" id="ARBA00022630"/>
    </source>
</evidence>
<dbReference type="FunFam" id="3.30.390.30:FF:000001">
    <property type="entry name" value="Dihydrolipoyl dehydrogenase"/>
    <property type="match status" value="1"/>
</dbReference>
<accession>A0A075MRW1</accession>
<dbReference type="Pfam" id="PF07992">
    <property type="entry name" value="Pyr_redox_2"/>
    <property type="match status" value="1"/>
</dbReference>
<dbReference type="Pfam" id="PF02852">
    <property type="entry name" value="Pyr_redox_dim"/>
    <property type="match status" value="1"/>
</dbReference>
<dbReference type="InterPro" id="IPR004099">
    <property type="entry name" value="Pyr_nucl-diS_OxRdtase_dimer"/>
</dbReference>
<evidence type="ECO:0000259" key="11">
    <source>
        <dbReference type="Pfam" id="PF07992"/>
    </source>
</evidence>
<evidence type="ECO:0000256" key="2">
    <source>
        <dbReference type="ARBA" id="ARBA00007532"/>
    </source>
</evidence>
<sequence>MAQERSKNIVEKFDLIVVGSGAGLDVANAAAQSRLKVALVEKSKMGGTCLNRGCIPSKLLIHSADVAQTIRTAEQFGIRVEKFSVDFEKIIRRTNGIIDSESDGIRSALSEIDNPRLFPVECRFVGKKEILVGQDHIITAERILLASGTRPMIPKIAGLEKGVYITSDEALRLEKQPRVLTIIGGGYIAAELAHFFGSLGTKINIIQKSDMLLTREDEEVSHKFTEILSKKYNVYLGFDTQLITRRNDKIIVSAKRSKTGEDIEIESDQLLLATGRVPNSDTLALDLAGVGTDSRGYIIVDEFLETNVKGIFALGDAVGKYQFRHSANLEAQYAFNNIISHPDKKIPVNYTAMPHAIFSSPQVAAAGYTEQELREKGAKYSKSVYPYAQTAMGEAIEDNDGFVKFLVDKNDGKILGCHILGTDASILIHEVLVSMRAGSGTIGDIQRTVHIHPALSEVVSRAADAIG</sequence>
<dbReference type="PROSITE" id="PS00076">
    <property type="entry name" value="PYRIDINE_REDOX_1"/>
    <property type="match status" value="1"/>
</dbReference>
<keyword evidence="5 9" id="KW-0560">Oxidoreductase</keyword>
<dbReference type="HOGENOM" id="CLU_016755_1_2_2"/>
<keyword evidence="4 9" id="KW-0274">FAD</keyword>
<dbReference type="SUPFAM" id="SSF55424">
    <property type="entry name" value="FAD/NAD-linked reductases, dimerisation (C-terminal) domain"/>
    <property type="match status" value="1"/>
</dbReference>
<evidence type="ECO:0000256" key="1">
    <source>
        <dbReference type="ARBA" id="ARBA00001974"/>
    </source>
</evidence>
<evidence type="ECO:0000256" key="9">
    <source>
        <dbReference type="RuleBase" id="RU003691"/>
    </source>
</evidence>
<keyword evidence="7" id="KW-1015">Disulfide bond</keyword>
<dbReference type="PRINTS" id="PR00368">
    <property type="entry name" value="FADPNR"/>
</dbReference>
<dbReference type="PIRSF" id="PIRSF000350">
    <property type="entry name" value="Mercury_reductase_MerA"/>
    <property type="match status" value="1"/>
</dbReference>
<dbReference type="RefSeq" id="WP_226986942.1">
    <property type="nucleotide sequence ID" value="NZ_CP007174.1"/>
</dbReference>
<dbReference type="GO" id="GO:0050660">
    <property type="term" value="F:flavin adenine dinucleotide binding"/>
    <property type="evidence" value="ECO:0007669"/>
    <property type="project" value="TreeGrafter"/>
</dbReference>
<dbReference type="InterPro" id="IPR036188">
    <property type="entry name" value="FAD/NAD-bd_sf"/>
</dbReference>
<gene>
    <name evidence="12" type="ORF">NTE_02192</name>
</gene>
<keyword evidence="12" id="KW-0670">Pyruvate</keyword>
<name>A0A075MRW1_9ARCH</name>
<dbReference type="GeneID" id="41597914"/>
<dbReference type="InterPro" id="IPR016156">
    <property type="entry name" value="FAD/NAD-linked_Rdtase_dimer_sf"/>
</dbReference>
<evidence type="ECO:0000256" key="5">
    <source>
        <dbReference type="ARBA" id="ARBA00023002"/>
    </source>
</evidence>
<dbReference type="GO" id="GO:0004148">
    <property type="term" value="F:dihydrolipoyl dehydrogenase (NADH) activity"/>
    <property type="evidence" value="ECO:0007669"/>
    <property type="project" value="UniProtKB-EC"/>
</dbReference>
<comment type="similarity">
    <text evidence="2 9">Belongs to the class-I pyridine nucleotide-disulfide oxidoreductase family.</text>
</comment>